<dbReference type="OrthoDB" id="2672295at2759"/>
<keyword evidence="2" id="KW-1185">Reference proteome</keyword>
<reference evidence="1 2" key="1">
    <citation type="submission" date="2016-03" db="EMBL/GenBank/DDBJ databases">
        <title>Comparative genomics of the ectomycorrhizal sister species Rhizopogon vinicolor and Rhizopogon vesiculosus (Basidiomycota: Boletales) reveals a divergence of the mating type B locus.</title>
        <authorList>
            <person name="Mujic A.B."/>
            <person name="Kuo A."/>
            <person name="Tritt A."/>
            <person name="Lipzen A."/>
            <person name="Chen C."/>
            <person name="Johnson J."/>
            <person name="Sharma A."/>
            <person name="Barry K."/>
            <person name="Grigoriev I.V."/>
            <person name="Spatafora J.W."/>
        </authorList>
    </citation>
    <scope>NUCLEOTIDE SEQUENCE [LARGE SCALE GENOMIC DNA]</scope>
    <source>
        <strain evidence="1 2">AM-OR11-056</strain>
    </source>
</reference>
<evidence type="ECO:0000313" key="2">
    <source>
        <dbReference type="Proteomes" id="UP000183567"/>
    </source>
</evidence>
<sequence length="359" mass="41297">MQDLIISPPPLLPVEILEQILQPQWKRCEDSDTWKEMANIMLSCSLASRTLYAIARANLYNDIRLPYELKSLCLFLRTLRENFGGHCPAHALHFVQDLFWRRHEQAKEYTMLAEEIISCCTELRYLEFEGARHPLQFTSGRSLPEYPSLKKLKVSGLDLHFLAPLLPRLRNLESFEVLGCHSICNLVKEHLPPSFKLLTLSISRTRLSRDQCKWLFASSFQSIESLNVQELDAGLGSLADVMGGFVKKLHISRLRDRQTISGFVNLQSLRIGEFDLYTRTLLDGMQSSLKTFAFNWSRKAIQRDVPELIRCNWQPSLQSLDIYHCPIVSISNETRQQLIGIDNLIKPCAARGIQINWLP</sequence>
<protein>
    <recommendedName>
        <fullName evidence="3">F-box domain-containing protein</fullName>
    </recommendedName>
</protein>
<accession>A0A1J8QX91</accession>
<gene>
    <name evidence="1" type="ORF">AZE42_09065</name>
</gene>
<evidence type="ECO:0008006" key="3">
    <source>
        <dbReference type="Google" id="ProtNLM"/>
    </source>
</evidence>
<dbReference type="Gene3D" id="3.80.10.10">
    <property type="entry name" value="Ribonuclease Inhibitor"/>
    <property type="match status" value="1"/>
</dbReference>
<evidence type="ECO:0000313" key="1">
    <source>
        <dbReference type="EMBL" id="OJA18080.1"/>
    </source>
</evidence>
<dbReference type="EMBL" id="LVVM01001646">
    <property type="protein sequence ID" value="OJA18080.1"/>
    <property type="molecule type" value="Genomic_DNA"/>
</dbReference>
<name>A0A1J8QX91_9AGAM</name>
<dbReference type="AlphaFoldDB" id="A0A1J8QX91"/>
<dbReference type="InterPro" id="IPR032675">
    <property type="entry name" value="LRR_dom_sf"/>
</dbReference>
<comment type="caution">
    <text evidence="1">The sequence shown here is derived from an EMBL/GenBank/DDBJ whole genome shotgun (WGS) entry which is preliminary data.</text>
</comment>
<dbReference type="SUPFAM" id="SSF52047">
    <property type="entry name" value="RNI-like"/>
    <property type="match status" value="1"/>
</dbReference>
<proteinExistence type="predicted"/>
<dbReference type="Proteomes" id="UP000183567">
    <property type="component" value="Unassembled WGS sequence"/>
</dbReference>
<organism evidence="1 2">
    <name type="scientific">Rhizopogon vesiculosus</name>
    <dbReference type="NCBI Taxonomy" id="180088"/>
    <lineage>
        <taxon>Eukaryota</taxon>
        <taxon>Fungi</taxon>
        <taxon>Dikarya</taxon>
        <taxon>Basidiomycota</taxon>
        <taxon>Agaricomycotina</taxon>
        <taxon>Agaricomycetes</taxon>
        <taxon>Agaricomycetidae</taxon>
        <taxon>Boletales</taxon>
        <taxon>Suillineae</taxon>
        <taxon>Rhizopogonaceae</taxon>
        <taxon>Rhizopogon</taxon>
    </lineage>
</organism>